<keyword evidence="8" id="KW-0675">Receptor</keyword>
<evidence type="ECO:0000256" key="4">
    <source>
        <dbReference type="ARBA" id="ARBA00022968"/>
    </source>
</evidence>
<keyword evidence="2" id="KW-1003">Cell membrane</keyword>
<keyword evidence="4" id="KW-0735">Signal-anchor</keyword>
<evidence type="ECO:0000256" key="1">
    <source>
        <dbReference type="ARBA" id="ARBA00004401"/>
    </source>
</evidence>
<dbReference type="PANTHER" id="PTHR47647">
    <property type="entry name" value="C-TYPE LECTIN DOMAIN FAMILY 12 MEMBER B"/>
    <property type="match status" value="1"/>
</dbReference>
<keyword evidence="9" id="KW-0325">Glycoprotein</keyword>
<evidence type="ECO:0000256" key="8">
    <source>
        <dbReference type="ARBA" id="ARBA00023170"/>
    </source>
</evidence>
<evidence type="ECO:0000313" key="13">
    <source>
        <dbReference type="Proteomes" id="UP000314985"/>
    </source>
</evidence>
<evidence type="ECO:0000256" key="3">
    <source>
        <dbReference type="ARBA" id="ARBA00022692"/>
    </source>
</evidence>
<organism evidence="12 13">
    <name type="scientific">Sus scrofa</name>
    <name type="common">Pig</name>
    <dbReference type="NCBI Taxonomy" id="9823"/>
    <lineage>
        <taxon>Eukaryota</taxon>
        <taxon>Metazoa</taxon>
        <taxon>Chordata</taxon>
        <taxon>Craniata</taxon>
        <taxon>Vertebrata</taxon>
        <taxon>Euteleostomi</taxon>
        <taxon>Mammalia</taxon>
        <taxon>Eutheria</taxon>
        <taxon>Laurasiatheria</taxon>
        <taxon>Artiodactyla</taxon>
        <taxon>Suina</taxon>
        <taxon>Suidae</taxon>
        <taxon>Sus</taxon>
    </lineage>
</organism>
<proteinExistence type="predicted"/>
<keyword evidence="5 11" id="KW-1133">Transmembrane helix</keyword>
<protein>
    <submittedName>
        <fullName evidence="12">C-type lectin domain family 12 member B</fullName>
    </submittedName>
</protein>
<feature type="transmembrane region" description="Helical" evidence="11">
    <location>
        <begin position="113"/>
        <end position="141"/>
    </location>
</feature>
<dbReference type="InterPro" id="IPR016187">
    <property type="entry name" value="CTDL_fold"/>
</dbReference>
<sequence length="272" mass="30605">MTTPQRDRPYILNSVSAEIGHLTRAPSVKIRVLELCFICSVMAEEVTYATLKFPNHSKTNEPQDSHSLKRTDNHDRPELELEDKAETGTGSVEATAKVAESRAMRGHSVPSKVWCTIAFISLSLKLVMLAGLGTLVLMNYYKLFSSNTTASDMQLVLTEQVERNTTLDVNVPKNVSGQGFYSCSKLWIWHGNCCYYFSTELKTSNTSNSDCEKNHFSLMNTDDSENWNRTQLFFRCLPSPVSWMDLNFTLDNTNQTVEDVSNISMLTCLAPT</sequence>
<gene>
    <name evidence="12" type="primary">LOC100520308</name>
</gene>
<dbReference type="AlphaFoldDB" id="A0A4X1V2L6"/>
<evidence type="ECO:0000256" key="10">
    <source>
        <dbReference type="SAM" id="MobiDB-lite"/>
    </source>
</evidence>
<reference evidence="12 13" key="1">
    <citation type="submission" date="2017-08" db="EMBL/GenBank/DDBJ databases">
        <title>USMARCv1.0.</title>
        <authorList>
            <person name="Hannum G.I."/>
            <person name="Koren S."/>
            <person name="Schroeder S.G."/>
            <person name="Chin S.C."/>
            <person name="Nonneman D.J."/>
            <person name="Becker S.A."/>
            <person name="Rosen B.D."/>
            <person name="Bickhart D.M."/>
            <person name="Putnam N.H."/>
            <person name="Green R.E."/>
            <person name="Tuggle C.K."/>
            <person name="Liu H."/>
            <person name="Rohrer G.A."/>
            <person name="Warr A."/>
            <person name="Hall R."/>
            <person name="Kim K."/>
            <person name="Hume D.A."/>
            <person name="Talbot R."/>
            <person name="Chow W."/>
            <person name="Howe K."/>
            <person name="Schwartz A.S."/>
            <person name="Watson M."/>
            <person name="Archibald A.L."/>
            <person name="Phillippy A.M."/>
            <person name="Smith T.P.L."/>
        </authorList>
    </citation>
    <scope>NUCLEOTIDE SEQUENCE [LARGE SCALE GENOMIC DNA]</scope>
</reference>
<evidence type="ECO:0000256" key="6">
    <source>
        <dbReference type="ARBA" id="ARBA00023136"/>
    </source>
</evidence>
<evidence type="ECO:0000256" key="2">
    <source>
        <dbReference type="ARBA" id="ARBA00022475"/>
    </source>
</evidence>
<evidence type="ECO:0000313" key="12">
    <source>
        <dbReference type="Ensembl" id="ENSSSCP00070035344.1"/>
    </source>
</evidence>
<evidence type="ECO:0000256" key="11">
    <source>
        <dbReference type="SAM" id="Phobius"/>
    </source>
</evidence>
<evidence type="ECO:0000256" key="9">
    <source>
        <dbReference type="ARBA" id="ARBA00023180"/>
    </source>
</evidence>
<dbReference type="SUPFAM" id="SSF56436">
    <property type="entry name" value="C-type lectin-like"/>
    <property type="match status" value="1"/>
</dbReference>
<dbReference type="InterPro" id="IPR042916">
    <property type="entry name" value="CLEC12A/B"/>
</dbReference>
<name>A0A4X1V2L6_PIG</name>
<dbReference type="Ensembl" id="ENSSSCT00070042066.1">
    <property type="protein sequence ID" value="ENSSSCP00070035344.1"/>
    <property type="gene ID" value="ENSSSCG00070021159.1"/>
</dbReference>
<dbReference type="GO" id="GO:0030545">
    <property type="term" value="F:signaling receptor regulator activity"/>
    <property type="evidence" value="ECO:0007669"/>
    <property type="project" value="InterPro"/>
</dbReference>
<keyword evidence="6 11" id="KW-0472">Membrane</keyword>
<reference evidence="12" key="2">
    <citation type="submission" date="2025-08" db="UniProtKB">
        <authorList>
            <consortium name="Ensembl"/>
        </authorList>
    </citation>
    <scope>IDENTIFICATION</scope>
</reference>
<feature type="compositionally biased region" description="Basic and acidic residues" evidence="10">
    <location>
        <begin position="58"/>
        <end position="77"/>
    </location>
</feature>
<evidence type="ECO:0000256" key="5">
    <source>
        <dbReference type="ARBA" id="ARBA00022989"/>
    </source>
</evidence>
<keyword evidence="3 11" id="KW-0812">Transmembrane</keyword>
<comment type="subcellular location">
    <subcellularLocation>
        <location evidence="1">Cell membrane</location>
        <topology evidence="1">Single-pass type II membrane protein</topology>
    </subcellularLocation>
</comment>
<dbReference type="GO" id="GO:0005886">
    <property type="term" value="C:plasma membrane"/>
    <property type="evidence" value="ECO:0007669"/>
    <property type="project" value="UniProtKB-SubCell"/>
</dbReference>
<evidence type="ECO:0000256" key="7">
    <source>
        <dbReference type="ARBA" id="ARBA00023157"/>
    </source>
</evidence>
<feature type="region of interest" description="Disordered" evidence="10">
    <location>
        <begin position="54"/>
        <end position="77"/>
    </location>
</feature>
<dbReference type="Gene3D" id="3.10.100.10">
    <property type="entry name" value="Mannose-Binding Protein A, subunit A"/>
    <property type="match status" value="1"/>
</dbReference>
<dbReference type="InterPro" id="IPR016186">
    <property type="entry name" value="C-type_lectin-like/link_sf"/>
</dbReference>
<keyword evidence="7" id="KW-1015">Disulfide bond</keyword>
<dbReference type="Proteomes" id="UP000314985">
    <property type="component" value="Chromosome 5"/>
</dbReference>
<dbReference type="PANTHER" id="PTHR47647:SF1">
    <property type="entry name" value="C-TYPE LECTIN DOMAIN FAMILY 12 MEMBER B"/>
    <property type="match status" value="1"/>
</dbReference>
<accession>A0A4X1V2L6</accession>